<protein>
    <submittedName>
        <fullName evidence="4">VWA domain-containing protein</fullName>
    </submittedName>
</protein>
<dbReference type="InterPro" id="IPR051324">
    <property type="entry name" value="Stress/Tellurium_Resist"/>
</dbReference>
<dbReference type="Pfam" id="PF10138">
    <property type="entry name" value="vWA-TerF-like"/>
    <property type="match status" value="1"/>
</dbReference>
<evidence type="ECO:0000313" key="4">
    <source>
        <dbReference type="EMBL" id="MBM9466012.1"/>
    </source>
</evidence>
<dbReference type="AlphaFoldDB" id="A0A938YCL7"/>
<evidence type="ECO:0000313" key="5">
    <source>
        <dbReference type="Proteomes" id="UP000663792"/>
    </source>
</evidence>
<sequence>MTIDDSERPATELGRGANTTLTASAITVLVGGAEPGAVDLMAFQLGGDRTVRSDADFVFFNQPRSPEGALEVRGGAELAIDLTAVPAAIETIAVTVALDASRSGALADIPALGVTIVPTDGSGALLAPAAGLTTERAAVLVEIYRRADAWKVRCVSAGWAEGLAALVREHGVTVDDEPAPVTPTASAAPAPAVPAPAAPPAPPVEDGPRSVPGEERLSLVKRQALDLRKREVHRVLLTKGVAGERARTILVIDKTGSMYDEYASRLVHRVVERMVPVATQLDDDGSFEVYLYAKSFARLPDLTVADLETWPDEYLHISGKHGGIDYKKIGGINDEIPIITEVMGEASPDRSPTLVLFFTDGGFHKRREITALMKRAADLPIFWVFVGLGANDYGLLTKLDDMGGRTVDNVDFFAVDDIDRVDDAELYRRLLGEYPEWLRAARATGIVAPTG</sequence>
<dbReference type="SMART" id="SM00327">
    <property type="entry name" value="VWA"/>
    <property type="match status" value="1"/>
</dbReference>
<dbReference type="SUPFAM" id="SSF53300">
    <property type="entry name" value="vWA-like"/>
    <property type="match status" value="1"/>
</dbReference>
<dbReference type="PANTHER" id="PTHR32097">
    <property type="entry name" value="CAMP-BINDING PROTEIN 1-RELATED"/>
    <property type="match status" value="1"/>
</dbReference>
<dbReference type="PANTHER" id="PTHR32097:SF4">
    <property type="entry name" value="GENERAL STRESS PROTEIN 16U"/>
    <property type="match status" value="1"/>
</dbReference>
<feature type="region of interest" description="Disordered" evidence="2">
    <location>
        <begin position="175"/>
        <end position="212"/>
    </location>
</feature>
<evidence type="ECO:0000256" key="1">
    <source>
        <dbReference type="ARBA" id="ARBA00008775"/>
    </source>
</evidence>
<comment type="caution">
    <text evidence="4">The sequence shown here is derived from an EMBL/GenBank/DDBJ whole genome shotgun (WGS) entry which is preliminary data.</text>
</comment>
<evidence type="ECO:0000259" key="3">
    <source>
        <dbReference type="PROSITE" id="PS50234"/>
    </source>
</evidence>
<feature type="domain" description="VWFA" evidence="3">
    <location>
        <begin position="247"/>
        <end position="430"/>
    </location>
</feature>
<feature type="compositionally biased region" description="Pro residues" evidence="2">
    <location>
        <begin position="191"/>
        <end position="205"/>
    </location>
</feature>
<dbReference type="RefSeq" id="WP_205258973.1">
    <property type="nucleotide sequence ID" value="NZ_JAERWK010000003.1"/>
</dbReference>
<accession>A0A938YCL7</accession>
<dbReference type="CDD" id="cd06974">
    <property type="entry name" value="TerD_like"/>
    <property type="match status" value="1"/>
</dbReference>
<dbReference type="Proteomes" id="UP000663792">
    <property type="component" value="Unassembled WGS sequence"/>
</dbReference>
<gene>
    <name evidence="4" type="ORF">JL106_01800</name>
</gene>
<name>A0A938YCL7_9ACTN</name>
<dbReference type="EMBL" id="JAERWK010000003">
    <property type="protein sequence ID" value="MBM9466012.1"/>
    <property type="molecule type" value="Genomic_DNA"/>
</dbReference>
<proteinExistence type="inferred from homology"/>
<dbReference type="Gene3D" id="2.60.60.30">
    <property type="entry name" value="sav2460 like domains"/>
    <property type="match status" value="1"/>
</dbReference>
<comment type="similarity">
    <text evidence="1">Belongs to the CAPAB/TerDEXZ family.</text>
</comment>
<reference evidence="4" key="1">
    <citation type="submission" date="2021-01" db="EMBL/GenBank/DDBJ databases">
        <title>YIM 132084 draft genome.</title>
        <authorList>
            <person name="An D."/>
        </authorList>
    </citation>
    <scope>NUCLEOTIDE SEQUENCE</scope>
    <source>
        <strain evidence="4">YIM 132084</strain>
    </source>
</reference>
<dbReference type="InterPro" id="IPR003325">
    <property type="entry name" value="TerD"/>
</dbReference>
<dbReference type="InterPro" id="IPR019303">
    <property type="entry name" value="vWA_TerF_C"/>
</dbReference>
<dbReference type="Pfam" id="PF02342">
    <property type="entry name" value="TerD"/>
    <property type="match status" value="1"/>
</dbReference>
<organism evidence="4 5">
    <name type="scientific">Nakamurella leprariae</name>
    <dbReference type="NCBI Taxonomy" id="2803911"/>
    <lineage>
        <taxon>Bacteria</taxon>
        <taxon>Bacillati</taxon>
        <taxon>Actinomycetota</taxon>
        <taxon>Actinomycetes</taxon>
        <taxon>Nakamurellales</taxon>
        <taxon>Nakamurellaceae</taxon>
        <taxon>Nakamurella</taxon>
    </lineage>
</organism>
<keyword evidence="5" id="KW-1185">Reference proteome</keyword>
<dbReference type="InterPro" id="IPR002035">
    <property type="entry name" value="VWF_A"/>
</dbReference>
<evidence type="ECO:0000256" key="2">
    <source>
        <dbReference type="SAM" id="MobiDB-lite"/>
    </source>
</evidence>
<dbReference type="InterPro" id="IPR036465">
    <property type="entry name" value="vWFA_dom_sf"/>
</dbReference>
<dbReference type="PROSITE" id="PS50234">
    <property type="entry name" value="VWFA"/>
    <property type="match status" value="1"/>
</dbReference>